<evidence type="ECO:0000313" key="3">
    <source>
        <dbReference type="EMBL" id="CAD6257986.1"/>
    </source>
</evidence>
<comment type="similarity">
    <text evidence="1">Belongs to the ribosome-inactivating protein family.</text>
</comment>
<dbReference type="GO" id="GO:0006952">
    <property type="term" value="P:defense response"/>
    <property type="evidence" value="ECO:0007669"/>
    <property type="project" value="UniProtKB-KW"/>
</dbReference>
<dbReference type="GO" id="GO:0090729">
    <property type="term" value="F:toxin activity"/>
    <property type="evidence" value="ECO:0007669"/>
    <property type="project" value="UniProtKB-KW"/>
</dbReference>
<gene>
    <name evidence="3" type="ORF">NCGR_LOCUS41469</name>
</gene>
<keyword evidence="1" id="KW-0652">Protein synthesis inhibitor</keyword>
<dbReference type="AlphaFoldDB" id="A0A811QPN5"/>
<evidence type="ECO:0000256" key="1">
    <source>
        <dbReference type="RuleBase" id="RU004915"/>
    </source>
</evidence>
<feature type="signal peptide" evidence="2">
    <location>
        <begin position="1"/>
        <end position="23"/>
    </location>
</feature>
<dbReference type="Gene3D" id="3.40.420.10">
    <property type="entry name" value="Ricin (A subunit), domain 1"/>
    <property type="match status" value="1"/>
</dbReference>
<dbReference type="GO" id="GO:0030598">
    <property type="term" value="F:rRNA N-glycosylase activity"/>
    <property type="evidence" value="ECO:0007669"/>
    <property type="project" value="UniProtKB-EC"/>
</dbReference>
<proteinExistence type="inferred from homology"/>
<reference evidence="3" key="1">
    <citation type="submission" date="2020-10" db="EMBL/GenBank/DDBJ databases">
        <authorList>
            <person name="Han B."/>
            <person name="Lu T."/>
            <person name="Zhao Q."/>
            <person name="Huang X."/>
            <person name="Zhao Y."/>
        </authorList>
    </citation>
    <scope>NUCLEOTIDE SEQUENCE</scope>
</reference>
<keyword evidence="2" id="KW-0732">Signal</keyword>
<dbReference type="EMBL" id="CAJGYO010000010">
    <property type="protein sequence ID" value="CAD6257986.1"/>
    <property type="molecule type" value="Genomic_DNA"/>
</dbReference>
<comment type="catalytic activity">
    <reaction evidence="1">
        <text>Endohydrolysis of the N-glycosidic bond at one specific adenosine on the 28S rRNA.</text>
        <dbReference type="EC" id="3.2.2.22"/>
    </reaction>
</comment>
<keyword evidence="4" id="KW-1185">Reference proteome</keyword>
<dbReference type="InterPro" id="IPR016138">
    <property type="entry name" value="Ribosome_inactivat_prot_sub1"/>
</dbReference>
<evidence type="ECO:0000313" key="4">
    <source>
        <dbReference type="Proteomes" id="UP000604825"/>
    </source>
</evidence>
<dbReference type="InterPro" id="IPR036041">
    <property type="entry name" value="Ribosome-inact_prot_sf"/>
</dbReference>
<dbReference type="InterPro" id="IPR001574">
    <property type="entry name" value="Ribosome_inactivat_prot"/>
</dbReference>
<organism evidence="3 4">
    <name type="scientific">Miscanthus lutarioriparius</name>
    <dbReference type="NCBI Taxonomy" id="422564"/>
    <lineage>
        <taxon>Eukaryota</taxon>
        <taxon>Viridiplantae</taxon>
        <taxon>Streptophyta</taxon>
        <taxon>Embryophyta</taxon>
        <taxon>Tracheophyta</taxon>
        <taxon>Spermatophyta</taxon>
        <taxon>Magnoliopsida</taxon>
        <taxon>Liliopsida</taxon>
        <taxon>Poales</taxon>
        <taxon>Poaceae</taxon>
        <taxon>PACMAD clade</taxon>
        <taxon>Panicoideae</taxon>
        <taxon>Andropogonodae</taxon>
        <taxon>Andropogoneae</taxon>
        <taxon>Saccharinae</taxon>
        <taxon>Miscanthus</taxon>
    </lineage>
</organism>
<dbReference type="PANTHER" id="PTHR33453:SF10">
    <property type="entry name" value="RRNA N-GLYCOSYLASE"/>
    <property type="match status" value="1"/>
</dbReference>
<dbReference type="Pfam" id="PF00161">
    <property type="entry name" value="RIP"/>
    <property type="match status" value="1"/>
</dbReference>
<keyword evidence="1" id="KW-0800">Toxin</keyword>
<keyword evidence="1" id="KW-0378">Hydrolase</keyword>
<comment type="caution">
    <text evidence="3">The sequence shown here is derived from an EMBL/GenBank/DDBJ whole genome shotgun (WGS) entry which is preliminary data.</text>
</comment>
<accession>A0A811QPN5</accession>
<sequence length="268" mass="29638">MERPQNATALLLSLLGLFLVAHARSRYEAEGMDIFLNVDKQPMEDLLHHMRAILSDNKPQLYVGGHPYLAPKDAAPGSPPCRWINVHLTAGGHRTTLASADSNIYLAAFKNRTNHWNCFPGYNTLFPDCTVLPFSEDYTSLLGGKNGEGHRKLPTVPLGKDAARRAVQMFSGYDPSTTPEEDAKMATASLVVMISEALRLKPICQVFTSLFGNKISYCLYLWDKNGAWPPSSETTGLETVGIKNANDALKKVDLLTRPKEIMIDISIY</sequence>
<dbReference type="Proteomes" id="UP000604825">
    <property type="component" value="Unassembled WGS sequence"/>
</dbReference>
<dbReference type="EC" id="3.2.2.22" evidence="1"/>
<protein>
    <recommendedName>
        <fullName evidence="1">rRNA N-glycosylase</fullName>
        <ecNumber evidence="1">3.2.2.22</ecNumber>
    </recommendedName>
</protein>
<name>A0A811QPN5_9POAL</name>
<evidence type="ECO:0000256" key="2">
    <source>
        <dbReference type="SAM" id="SignalP"/>
    </source>
</evidence>
<dbReference type="SUPFAM" id="SSF56371">
    <property type="entry name" value="Ribosome inactivating proteins (RIP)"/>
    <property type="match status" value="1"/>
</dbReference>
<keyword evidence="1" id="KW-0611">Plant defense</keyword>
<dbReference type="PANTHER" id="PTHR33453">
    <property type="match status" value="1"/>
</dbReference>
<feature type="chain" id="PRO_5032743627" description="rRNA N-glycosylase" evidence="2">
    <location>
        <begin position="24"/>
        <end position="268"/>
    </location>
</feature>
<dbReference type="GO" id="GO:0017148">
    <property type="term" value="P:negative regulation of translation"/>
    <property type="evidence" value="ECO:0007669"/>
    <property type="project" value="UniProtKB-KW"/>
</dbReference>